<organism evidence="1 2">
    <name type="scientific">Candidatus Nitrospira allomarina</name>
    <dbReference type="NCBI Taxonomy" id="3020900"/>
    <lineage>
        <taxon>Bacteria</taxon>
        <taxon>Pseudomonadati</taxon>
        <taxon>Nitrospirota</taxon>
        <taxon>Nitrospiria</taxon>
        <taxon>Nitrospirales</taxon>
        <taxon>Nitrospiraceae</taxon>
        <taxon>Nitrospira</taxon>
    </lineage>
</organism>
<name>A0AA96GBL2_9BACT</name>
<accession>A0AA96GBL2</accession>
<protein>
    <submittedName>
        <fullName evidence="1">Uncharacterized protein</fullName>
    </submittedName>
</protein>
<evidence type="ECO:0000313" key="1">
    <source>
        <dbReference type="EMBL" id="WNM57005.1"/>
    </source>
</evidence>
<dbReference type="KEGG" id="nall:PP769_13595"/>
<dbReference type="EMBL" id="CP116967">
    <property type="protein sequence ID" value="WNM57005.1"/>
    <property type="molecule type" value="Genomic_DNA"/>
</dbReference>
<evidence type="ECO:0000313" key="2">
    <source>
        <dbReference type="Proteomes" id="UP001302719"/>
    </source>
</evidence>
<proteinExistence type="predicted"/>
<gene>
    <name evidence="1" type="ORF">PP769_13595</name>
</gene>
<dbReference type="AlphaFoldDB" id="A0AA96GBL2"/>
<sequence>MAGMSREQVMDAWGSPYQMNVSYTEKGIRREEWIYEDWLDSSTIKHRYLYFEEGKLIGGWY</sequence>
<dbReference type="Proteomes" id="UP001302719">
    <property type="component" value="Chromosome"/>
</dbReference>
<dbReference type="RefSeq" id="WP_312640998.1">
    <property type="nucleotide sequence ID" value="NZ_CP116967.1"/>
</dbReference>
<keyword evidence="2" id="KW-1185">Reference proteome</keyword>
<reference evidence="1 2" key="1">
    <citation type="submission" date="2023-01" db="EMBL/GenBank/DDBJ databases">
        <title>Cultivation and genomic characterization of new, ubiquitous marine nitrite-oxidizing bacteria from the Nitrospirales.</title>
        <authorList>
            <person name="Mueller A.J."/>
            <person name="Daebeler A."/>
            <person name="Herbold C.W."/>
            <person name="Kirkegaard R.H."/>
            <person name="Daims H."/>
        </authorList>
    </citation>
    <scope>NUCLEOTIDE SEQUENCE [LARGE SCALE GENOMIC DNA]</scope>
    <source>
        <strain evidence="1 2">VA</strain>
    </source>
</reference>